<feature type="region of interest" description="Disordered" evidence="1">
    <location>
        <begin position="88"/>
        <end position="107"/>
    </location>
</feature>
<feature type="compositionally biased region" description="Polar residues" evidence="1">
    <location>
        <begin position="88"/>
        <end position="106"/>
    </location>
</feature>
<dbReference type="Proteomes" id="UP000324800">
    <property type="component" value="Unassembled WGS sequence"/>
</dbReference>
<dbReference type="EMBL" id="SNRW01033174">
    <property type="protein sequence ID" value="KAA6356324.1"/>
    <property type="molecule type" value="Genomic_DNA"/>
</dbReference>
<evidence type="ECO:0008006" key="4">
    <source>
        <dbReference type="Google" id="ProtNLM"/>
    </source>
</evidence>
<organism evidence="2 3">
    <name type="scientific">Streblomastix strix</name>
    <dbReference type="NCBI Taxonomy" id="222440"/>
    <lineage>
        <taxon>Eukaryota</taxon>
        <taxon>Metamonada</taxon>
        <taxon>Preaxostyla</taxon>
        <taxon>Oxymonadida</taxon>
        <taxon>Streblomastigidae</taxon>
        <taxon>Streblomastix</taxon>
    </lineage>
</organism>
<gene>
    <name evidence="2" type="ORF">EZS28_048149</name>
</gene>
<protein>
    <recommendedName>
        <fullName evidence="4">Protein kinase domain-containing protein</fullName>
    </recommendedName>
</protein>
<reference evidence="2 3" key="1">
    <citation type="submission" date="2019-03" db="EMBL/GenBank/DDBJ databases">
        <title>Single cell metagenomics reveals metabolic interactions within the superorganism composed of flagellate Streblomastix strix and complex community of Bacteroidetes bacteria on its surface.</title>
        <authorList>
            <person name="Treitli S.C."/>
            <person name="Kolisko M."/>
            <person name="Husnik F."/>
            <person name="Keeling P."/>
            <person name="Hampl V."/>
        </authorList>
    </citation>
    <scope>NUCLEOTIDE SEQUENCE [LARGE SCALE GENOMIC DNA]</scope>
    <source>
        <strain evidence="2">ST1C</strain>
    </source>
</reference>
<feature type="non-terminal residue" evidence="2">
    <location>
        <position position="1"/>
    </location>
</feature>
<evidence type="ECO:0000313" key="3">
    <source>
        <dbReference type="Proteomes" id="UP000324800"/>
    </source>
</evidence>
<evidence type="ECO:0000313" key="2">
    <source>
        <dbReference type="EMBL" id="KAA6356324.1"/>
    </source>
</evidence>
<proteinExistence type="predicted"/>
<sequence>KLPSFVPKEMQELVTSMINPNPQKRPEIKDILEQSTIKMYIRLQDGKRRAEERALASDERTRIALEQLRDKDAQIQHLQTEINQLRRTQLSDNSSQLENPDSSGQGSRLERIGGLLRKATILNQQFLSVPLNKVISSGIHRISVKFGKCNLSENVDADVGIVKANYKVPYPCHPMNPQLDQFVIKGNRILETLNIRMANQFHWN</sequence>
<name>A0A5J4TD34_9EUKA</name>
<accession>A0A5J4TD34</accession>
<comment type="caution">
    <text evidence="2">The sequence shown here is derived from an EMBL/GenBank/DDBJ whole genome shotgun (WGS) entry which is preliminary data.</text>
</comment>
<evidence type="ECO:0000256" key="1">
    <source>
        <dbReference type="SAM" id="MobiDB-lite"/>
    </source>
</evidence>
<dbReference type="AlphaFoldDB" id="A0A5J4TD34"/>